<dbReference type="Proteomes" id="UP000034293">
    <property type="component" value="Unassembled WGS sequence"/>
</dbReference>
<dbReference type="Gene3D" id="3.90.79.10">
    <property type="entry name" value="Nucleoside Triphosphate Pyrophosphohydrolase"/>
    <property type="match status" value="1"/>
</dbReference>
<sequence length="182" mass="20805">MASGNMMSANKDMIVKKVIHKNPWFSVEKHKISENDIYFLIRKKPAVFVIAKTKDNKIVFIREYRYPLDKRILQLPAGMVDSGTHLASAKRELFEETGIKAMKWNKIGEFYVAPGHETTKIIAYLAQNLTETRSLGLEKDILSVEKYSKQEIISLIHSGKIKCGISLAVLLLYFESENNLSR</sequence>
<feature type="domain" description="Nudix hydrolase" evidence="3">
    <location>
        <begin position="42"/>
        <end position="169"/>
    </location>
</feature>
<dbReference type="GO" id="GO:0006753">
    <property type="term" value="P:nucleoside phosphate metabolic process"/>
    <property type="evidence" value="ECO:0007669"/>
    <property type="project" value="TreeGrafter"/>
</dbReference>
<evidence type="ECO:0000259" key="3">
    <source>
        <dbReference type="PROSITE" id="PS51462"/>
    </source>
</evidence>
<evidence type="ECO:0000313" key="5">
    <source>
        <dbReference type="Proteomes" id="UP000034293"/>
    </source>
</evidence>
<dbReference type="PANTHER" id="PTHR11839:SF18">
    <property type="entry name" value="NUDIX HYDROLASE DOMAIN-CONTAINING PROTEIN"/>
    <property type="match status" value="1"/>
</dbReference>
<dbReference type="PANTHER" id="PTHR11839">
    <property type="entry name" value="UDP/ADP-SUGAR PYROPHOSPHATASE"/>
    <property type="match status" value="1"/>
</dbReference>
<dbReference type="GO" id="GO:0019693">
    <property type="term" value="P:ribose phosphate metabolic process"/>
    <property type="evidence" value="ECO:0007669"/>
    <property type="project" value="TreeGrafter"/>
</dbReference>
<dbReference type="GO" id="GO:0016787">
    <property type="term" value="F:hydrolase activity"/>
    <property type="evidence" value="ECO:0007669"/>
    <property type="project" value="UniProtKB-KW"/>
</dbReference>
<evidence type="ECO:0000256" key="1">
    <source>
        <dbReference type="ARBA" id="ARBA00001946"/>
    </source>
</evidence>
<comment type="caution">
    <text evidence="4">The sequence shown here is derived from an EMBL/GenBank/DDBJ whole genome shotgun (WGS) entry which is preliminary data.</text>
</comment>
<gene>
    <name evidence="4" type="ORF">UU02_C0011G0002</name>
</gene>
<proteinExistence type="predicted"/>
<evidence type="ECO:0000313" key="4">
    <source>
        <dbReference type="EMBL" id="KKR64190.1"/>
    </source>
</evidence>
<dbReference type="CDD" id="cd03424">
    <property type="entry name" value="NUDIX_ADPRase_Nudt5_UGPPase_Nudt14"/>
    <property type="match status" value="1"/>
</dbReference>
<dbReference type="InterPro" id="IPR000086">
    <property type="entry name" value="NUDIX_hydrolase_dom"/>
</dbReference>
<dbReference type="SUPFAM" id="SSF55811">
    <property type="entry name" value="Nudix"/>
    <property type="match status" value="1"/>
</dbReference>
<keyword evidence="2 4" id="KW-0378">Hydrolase</keyword>
<reference evidence="4 5" key="1">
    <citation type="journal article" date="2015" name="Nature">
        <title>rRNA introns, odd ribosomes, and small enigmatic genomes across a large radiation of phyla.</title>
        <authorList>
            <person name="Brown C.T."/>
            <person name="Hug L.A."/>
            <person name="Thomas B.C."/>
            <person name="Sharon I."/>
            <person name="Castelle C.J."/>
            <person name="Singh A."/>
            <person name="Wilkins M.J."/>
            <person name="Williams K.H."/>
            <person name="Banfield J.F."/>
        </authorList>
    </citation>
    <scope>NUCLEOTIDE SEQUENCE [LARGE SCALE GENOMIC DNA]</scope>
</reference>
<protein>
    <submittedName>
        <fullName evidence="4">NUDIX hydrolase</fullName>
    </submittedName>
</protein>
<evidence type="ECO:0000256" key="2">
    <source>
        <dbReference type="ARBA" id="ARBA00022801"/>
    </source>
</evidence>
<dbReference type="PROSITE" id="PS51462">
    <property type="entry name" value="NUDIX"/>
    <property type="match status" value="1"/>
</dbReference>
<accession>A0A0G0UWY6</accession>
<dbReference type="EMBL" id="LBZA01000011">
    <property type="protein sequence ID" value="KKR64190.1"/>
    <property type="molecule type" value="Genomic_DNA"/>
</dbReference>
<organism evidence="4 5">
    <name type="scientific">Candidatus Woesebacteria bacterium GW2011_GWA1_40_43</name>
    <dbReference type="NCBI Taxonomy" id="1618553"/>
    <lineage>
        <taxon>Bacteria</taxon>
        <taxon>Candidatus Woeseibacteriota</taxon>
    </lineage>
</organism>
<dbReference type="Pfam" id="PF00293">
    <property type="entry name" value="NUDIX"/>
    <property type="match status" value="1"/>
</dbReference>
<dbReference type="AlphaFoldDB" id="A0A0G0UWY6"/>
<comment type="cofactor">
    <cofactor evidence="1">
        <name>Mg(2+)</name>
        <dbReference type="ChEBI" id="CHEBI:18420"/>
    </cofactor>
</comment>
<name>A0A0G0UWY6_9BACT</name>
<dbReference type="InterPro" id="IPR015797">
    <property type="entry name" value="NUDIX_hydrolase-like_dom_sf"/>
</dbReference>